<dbReference type="RefSeq" id="WP_133227247.1">
    <property type="nucleotide sequence ID" value="NZ_SMRT01000003.1"/>
</dbReference>
<dbReference type="EMBL" id="SMRT01000003">
    <property type="protein sequence ID" value="TDF98822.1"/>
    <property type="molecule type" value="Genomic_DNA"/>
</dbReference>
<keyword evidence="1" id="KW-0175">Coiled coil</keyword>
<evidence type="ECO:0000313" key="2">
    <source>
        <dbReference type="EMBL" id="TDF98822.1"/>
    </source>
</evidence>
<feature type="coiled-coil region" evidence="1">
    <location>
        <begin position="80"/>
        <end position="107"/>
    </location>
</feature>
<keyword evidence="3" id="KW-1185">Reference proteome</keyword>
<reference evidence="2 3" key="1">
    <citation type="submission" date="2019-03" db="EMBL/GenBank/DDBJ databases">
        <title>This is whole genome sequence of Paenibacillus sp MS74 strain.</title>
        <authorList>
            <person name="Trinh H.N."/>
        </authorList>
    </citation>
    <scope>NUCLEOTIDE SEQUENCE [LARGE SCALE GENOMIC DNA]</scope>
    <source>
        <strain evidence="2 3">MS74</strain>
    </source>
</reference>
<proteinExistence type="predicted"/>
<dbReference type="OrthoDB" id="1796298at2"/>
<protein>
    <submittedName>
        <fullName evidence="2">Uncharacterized protein</fullName>
    </submittedName>
</protein>
<sequence length="162" mass="19007">MAQDNQEKRALERTAVTIFIRLYNQNHDNKLRLLYQRERPDAVLQDARQRMIGMEITHLFYDSEEAKMLLGRSHANIHSLEVVEMLIKELNKRIRTKEAKIDQYESSYPIALLIRNASSAFGMSDILRAKELICKPQGKFTHIWFVSRDGSEEWLMKDLNGL</sequence>
<comment type="caution">
    <text evidence="2">The sequence shown here is derived from an EMBL/GenBank/DDBJ whole genome shotgun (WGS) entry which is preliminary data.</text>
</comment>
<evidence type="ECO:0000256" key="1">
    <source>
        <dbReference type="SAM" id="Coils"/>
    </source>
</evidence>
<dbReference type="Proteomes" id="UP000295636">
    <property type="component" value="Unassembled WGS sequence"/>
</dbReference>
<evidence type="ECO:0000313" key="3">
    <source>
        <dbReference type="Proteomes" id="UP000295636"/>
    </source>
</evidence>
<organism evidence="2 3">
    <name type="scientific">Paenibacillus piri</name>
    <dbReference type="NCBI Taxonomy" id="2547395"/>
    <lineage>
        <taxon>Bacteria</taxon>
        <taxon>Bacillati</taxon>
        <taxon>Bacillota</taxon>
        <taxon>Bacilli</taxon>
        <taxon>Bacillales</taxon>
        <taxon>Paenibacillaceae</taxon>
        <taxon>Paenibacillus</taxon>
    </lineage>
</organism>
<dbReference type="AlphaFoldDB" id="A0A4R5KTP2"/>
<gene>
    <name evidence="2" type="ORF">E1757_09905</name>
</gene>
<accession>A0A4R5KTP2</accession>
<name>A0A4R5KTP2_9BACL</name>